<sequence>MIDLHSSVEIYDHLMNGRIVNKRRLGSHGSFEPNPMFEEVIKNLDVYKNQYDMCGFSLLANTEFIYIIKGNAYELGKTEIAMKAYCLLLIIGKYVTSHNYKVDKLNSASGGLTLSDIDKIGLLQDTAEILQRAGMNEDMFKSIKSTLIERQIMFENPITQNFVLSDSGMAFYEELTADFIVG</sequence>
<keyword evidence="2" id="KW-1185">Reference proteome</keyword>
<dbReference type="AlphaFoldDB" id="A0A5C7A4I8"/>
<organism evidence="1 2">
    <name type="scientific">Psychrobacter frigidicola</name>
    <dbReference type="NCBI Taxonomy" id="45611"/>
    <lineage>
        <taxon>Bacteria</taxon>
        <taxon>Pseudomonadati</taxon>
        <taxon>Pseudomonadota</taxon>
        <taxon>Gammaproteobacteria</taxon>
        <taxon>Moraxellales</taxon>
        <taxon>Moraxellaceae</taxon>
        <taxon>Psychrobacter</taxon>
    </lineage>
</organism>
<evidence type="ECO:0000313" key="2">
    <source>
        <dbReference type="Proteomes" id="UP000321903"/>
    </source>
</evidence>
<name>A0A5C7A4I8_9GAMM</name>
<dbReference type="Proteomes" id="UP000321903">
    <property type="component" value="Unassembled WGS sequence"/>
</dbReference>
<dbReference type="RefSeq" id="WP_147221156.1">
    <property type="nucleotide sequence ID" value="NZ_CAJGYY010000001.1"/>
</dbReference>
<accession>A0A5C7A4I8</accession>
<evidence type="ECO:0000313" key="1">
    <source>
        <dbReference type="EMBL" id="TXD97550.1"/>
    </source>
</evidence>
<comment type="caution">
    <text evidence="1">The sequence shown here is derived from an EMBL/GenBank/DDBJ whole genome shotgun (WGS) entry which is preliminary data.</text>
</comment>
<dbReference type="EMBL" id="VORZ01000001">
    <property type="protein sequence ID" value="TXD97550.1"/>
    <property type="molecule type" value="Genomic_DNA"/>
</dbReference>
<dbReference type="OrthoDB" id="6401563at2"/>
<gene>
    <name evidence="1" type="ORF">ES754_00760</name>
</gene>
<proteinExistence type="predicted"/>
<reference evidence="1 2" key="1">
    <citation type="submission" date="2019-08" db="EMBL/GenBank/DDBJ databases">
        <title>Genome sequence of Psychrobacter frigidicola ACAM304 (type strain).</title>
        <authorList>
            <person name="Bowman J.P."/>
        </authorList>
    </citation>
    <scope>NUCLEOTIDE SEQUENCE [LARGE SCALE GENOMIC DNA]</scope>
    <source>
        <strain evidence="1 2">ACAM 304</strain>
    </source>
</reference>
<dbReference type="InterPro" id="IPR053841">
    <property type="entry name" value="MksE"/>
</dbReference>
<protein>
    <submittedName>
        <fullName evidence="1">Uncharacterized protein</fullName>
    </submittedName>
</protein>
<dbReference type="Pfam" id="PF21980">
    <property type="entry name" value="MksE"/>
    <property type="match status" value="1"/>
</dbReference>